<protein>
    <submittedName>
        <fullName evidence="1">Uncharacterized protein</fullName>
    </submittedName>
</protein>
<reference evidence="1" key="1">
    <citation type="submission" date="2019-03" db="EMBL/GenBank/DDBJ databases">
        <authorList>
            <person name="Mank J."/>
            <person name="Almeida P."/>
        </authorList>
    </citation>
    <scope>NUCLEOTIDE SEQUENCE</scope>
    <source>
        <strain evidence="1">78183</strain>
    </source>
</reference>
<organism evidence="1">
    <name type="scientific">Salix viminalis</name>
    <name type="common">Common osier</name>
    <name type="synonym">Basket willow</name>
    <dbReference type="NCBI Taxonomy" id="40686"/>
    <lineage>
        <taxon>Eukaryota</taxon>
        <taxon>Viridiplantae</taxon>
        <taxon>Streptophyta</taxon>
        <taxon>Embryophyta</taxon>
        <taxon>Tracheophyta</taxon>
        <taxon>Spermatophyta</taxon>
        <taxon>Magnoliopsida</taxon>
        <taxon>eudicotyledons</taxon>
        <taxon>Gunneridae</taxon>
        <taxon>Pentapetalae</taxon>
        <taxon>rosids</taxon>
        <taxon>fabids</taxon>
        <taxon>Malpighiales</taxon>
        <taxon>Salicaceae</taxon>
        <taxon>Saliceae</taxon>
        <taxon>Salix</taxon>
    </lineage>
</organism>
<dbReference type="EMBL" id="CAADRP010000890">
    <property type="protein sequence ID" value="VFU33400.1"/>
    <property type="molecule type" value="Genomic_DNA"/>
</dbReference>
<gene>
    <name evidence="1" type="ORF">SVIM_LOCUS152316</name>
</gene>
<proteinExistence type="predicted"/>
<accession>A0A6N2KZL0</accession>
<dbReference type="AlphaFoldDB" id="A0A6N2KZL0"/>
<name>A0A6N2KZL0_SALVM</name>
<sequence>MNGVGKARLTTKEKAQINNRYAQEYRRYAHNKRGRKLHGVQCKQRKQVQVCMDNMEVKEQDFHGWHTKCCGV</sequence>
<evidence type="ECO:0000313" key="1">
    <source>
        <dbReference type="EMBL" id="VFU33400.1"/>
    </source>
</evidence>